<dbReference type="AlphaFoldDB" id="A0A7Z8K3T2"/>
<sequence length="119" mass="12345">MGRLVDGDPATSWYTHTYNRPDYAGFKDAVGLAITLQAPATVTAITLDVNGSGGAVEVRSTDAANPTAGDVLASGALAPQTVLTLSQPTETQSIVLWFPSLAQTPDGQNRIEISNLSVS</sequence>
<gene>
    <name evidence="1" type="ORF">FA014_00010</name>
</gene>
<comment type="caution">
    <text evidence="1">The sequence shown here is derived from an EMBL/GenBank/DDBJ whole genome shotgun (WGS) entry which is preliminary data.</text>
</comment>
<accession>A0A7Z8K3T2</accession>
<proteinExistence type="predicted"/>
<evidence type="ECO:0000313" key="2">
    <source>
        <dbReference type="Proteomes" id="UP000308121"/>
    </source>
</evidence>
<reference evidence="1 2" key="1">
    <citation type="submission" date="2019-05" db="EMBL/GenBank/DDBJ databases">
        <title>Genome sequence of Cellulomonas hominis strain CS1.</title>
        <authorList>
            <person name="Belmont J."/>
            <person name="Maclea K.S."/>
        </authorList>
    </citation>
    <scope>NUCLEOTIDE SEQUENCE [LARGE SCALE GENOMIC DNA]</scope>
    <source>
        <strain evidence="1 2">CS1</strain>
    </source>
</reference>
<name>A0A7Z8K3T2_9CELL</name>
<dbReference type="Proteomes" id="UP000308121">
    <property type="component" value="Unassembled WGS sequence"/>
</dbReference>
<evidence type="ECO:0000313" key="1">
    <source>
        <dbReference type="EMBL" id="TKR27439.1"/>
    </source>
</evidence>
<organism evidence="1 2">
    <name type="scientific">Cellulomonas hominis</name>
    <dbReference type="NCBI Taxonomy" id="156981"/>
    <lineage>
        <taxon>Bacteria</taxon>
        <taxon>Bacillati</taxon>
        <taxon>Actinomycetota</taxon>
        <taxon>Actinomycetes</taxon>
        <taxon>Micrococcales</taxon>
        <taxon>Cellulomonadaceae</taxon>
        <taxon>Cellulomonas</taxon>
    </lineage>
</organism>
<protein>
    <submittedName>
        <fullName evidence="1">Discoidin domain-containing protein</fullName>
    </submittedName>
</protein>
<dbReference type="EMBL" id="SZYE01000001">
    <property type="protein sequence ID" value="TKR27439.1"/>
    <property type="molecule type" value="Genomic_DNA"/>
</dbReference>